<keyword evidence="2" id="KW-0413">Isomerase</keyword>
<dbReference type="InterPro" id="IPR006145">
    <property type="entry name" value="PsdUridine_synth_RsuA/RluA"/>
</dbReference>
<dbReference type="InterPro" id="IPR036986">
    <property type="entry name" value="S4_RNA-bd_sf"/>
</dbReference>
<name>A0ABS8NMK3_9BACT</name>
<gene>
    <name evidence="5" type="ORF">LOC71_21025</name>
</gene>
<reference evidence="5" key="1">
    <citation type="submission" date="2021-11" db="EMBL/GenBank/DDBJ databases">
        <title>Genome sequence.</title>
        <authorList>
            <person name="Sun Q."/>
        </authorList>
    </citation>
    <scope>NUCLEOTIDE SEQUENCE</scope>
    <source>
        <strain evidence="5">JC740</strain>
    </source>
</reference>
<feature type="domain" description="RNA-binding S4" evidence="4">
    <location>
        <begin position="16"/>
        <end position="80"/>
    </location>
</feature>
<dbReference type="CDD" id="cd02869">
    <property type="entry name" value="PseudoU_synth_RluA_like"/>
    <property type="match status" value="1"/>
</dbReference>
<evidence type="ECO:0000259" key="4">
    <source>
        <dbReference type="SMART" id="SM00363"/>
    </source>
</evidence>
<proteinExistence type="inferred from homology"/>
<accession>A0ABS8NMK3</accession>
<dbReference type="Pfam" id="PF00849">
    <property type="entry name" value="PseudoU_synth_2"/>
    <property type="match status" value="1"/>
</dbReference>
<dbReference type="EMBL" id="JAJKFW010000060">
    <property type="protein sequence ID" value="MCC9644765.1"/>
    <property type="molecule type" value="Genomic_DNA"/>
</dbReference>
<dbReference type="SUPFAM" id="SSF55174">
    <property type="entry name" value="Alpha-L RNA-binding motif"/>
    <property type="match status" value="1"/>
</dbReference>
<sequence>MPLTSVSTTVDETTEGRVDVIVRELSETSRAQARGLIDHGCVTINGNPCRSVGTTVKSGDLVAVKFDKNQRYREKKRQWSDRTFQIVFEDPHIVVVNKSAGTLTVPTDRGEPNSLVDRLSIYLSHSKTKKEAFVVHRLERQISGLLVFGKHEPIAELLIEQFKDRRPDRLFHAIVLGQVPEEDGTFDSHLATGRRLNRYETSPGKHTEQAITHYKVLRRLSEHESSLGSDTTLIEATLETSQRNQVRVQFANAGHPVLGDPRYQPNEAKHPRWNRKRIALHASTLGFYHPVSGELVQFESPLPSIMEKFIAGARSQR</sequence>
<dbReference type="PROSITE" id="PS50889">
    <property type="entry name" value="S4"/>
    <property type="match status" value="1"/>
</dbReference>
<dbReference type="SUPFAM" id="SSF55120">
    <property type="entry name" value="Pseudouridine synthase"/>
    <property type="match status" value="1"/>
</dbReference>
<comment type="caution">
    <text evidence="5">The sequence shown here is derived from an EMBL/GenBank/DDBJ whole genome shotgun (WGS) entry which is preliminary data.</text>
</comment>
<dbReference type="Gene3D" id="3.30.2350.10">
    <property type="entry name" value="Pseudouridine synthase"/>
    <property type="match status" value="1"/>
</dbReference>
<dbReference type="PANTHER" id="PTHR21600">
    <property type="entry name" value="MITOCHONDRIAL RNA PSEUDOURIDINE SYNTHASE"/>
    <property type="match status" value="1"/>
</dbReference>
<dbReference type="InterPro" id="IPR050188">
    <property type="entry name" value="RluA_PseudoU_synthase"/>
</dbReference>
<evidence type="ECO:0000313" key="5">
    <source>
        <dbReference type="EMBL" id="MCC9644765.1"/>
    </source>
</evidence>
<dbReference type="SMART" id="SM00363">
    <property type="entry name" value="S4"/>
    <property type="match status" value="1"/>
</dbReference>
<evidence type="ECO:0000313" key="6">
    <source>
        <dbReference type="Proteomes" id="UP001430306"/>
    </source>
</evidence>
<dbReference type="InterPro" id="IPR002942">
    <property type="entry name" value="S4_RNA-bd"/>
</dbReference>
<evidence type="ECO:0000256" key="3">
    <source>
        <dbReference type="PROSITE-ProRule" id="PRU00182"/>
    </source>
</evidence>
<keyword evidence="6" id="KW-1185">Reference proteome</keyword>
<evidence type="ECO:0000256" key="2">
    <source>
        <dbReference type="ARBA" id="ARBA00023235"/>
    </source>
</evidence>
<dbReference type="RefSeq" id="WP_230276462.1">
    <property type="nucleotide sequence ID" value="NZ_JAJKFW010000060.1"/>
</dbReference>
<dbReference type="PANTHER" id="PTHR21600:SF44">
    <property type="entry name" value="RIBOSOMAL LARGE SUBUNIT PSEUDOURIDINE SYNTHASE D"/>
    <property type="match status" value="1"/>
</dbReference>
<keyword evidence="3" id="KW-0694">RNA-binding</keyword>
<protein>
    <submittedName>
        <fullName evidence="5">RluA family pseudouridine synthase</fullName>
    </submittedName>
</protein>
<dbReference type="Proteomes" id="UP001430306">
    <property type="component" value="Unassembled WGS sequence"/>
</dbReference>
<dbReference type="Gene3D" id="3.10.290.10">
    <property type="entry name" value="RNA-binding S4 domain"/>
    <property type="match status" value="1"/>
</dbReference>
<dbReference type="InterPro" id="IPR020103">
    <property type="entry name" value="PsdUridine_synth_cat_dom_sf"/>
</dbReference>
<organism evidence="5 6">
    <name type="scientific">Rhodopirellula halodulae</name>
    <dbReference type="NCBI Taxonomy" id="2894198"/>
    <lineage>
        <taxon>Bacteria</taxon>
        <taxon>Pseudomonadati</taxon>
        <taxon>Planctomycetota</taxon>
        <taxon>Planctomycetia</taxon>
        <taxon>Pirellulales</taxon>
        <taxon>Pirellulaceae</taxon>
        <taxon>Rhodopirellula</taxon>
    </lineage>
</organism>
<comment type="similarity">
    <text evidence="1">Belongs to the pseudouridine synthase RluA family.</text>
</comment>
<dbReference type="CDD" id="cd00165">
    <property type="entry name" value="S4"/>
    <property type="match status" value="1"/>
</dbReference>
<dbReference type="Pfam" id="PF01479">
    <property type="entry name" value="S4"/>
    <property type="match status" value="1"/>
</dbReference>
<evidence type="ECO:0000256" key="1">
    <source>
        <dbReference type="ARBA" id="ARBA00010876"/>
    </source>
</evidence>